<dbReference type="CDD" id="cd04301">
    <property type="entry name" value="NAT_SF"/>
    <property type="match status" value="1"/>
</dbReference>
<protein>
    <submittedName>
        <fullName evidence="2">GNAT family N-acetyltransferase</fullName>
    </submittedName>
</protein>
<feature type="domain" description="N-acetyltransferase" evidence="1">
    <location>
        <begin position="4"/>
        <end position="148"/>
    </location>
</feature>
<dbReference type="EMBL" id="JAFELM010000035">
    <property type="protein sequence ID" value="MBM6618838.1"/>
    <property type="molecule type" value="Genomic_DNA"/>
</dbReference>
<dbReference type="InterPro" id="IPR000182">
    <property type="entry name" value="GNAT_dom"/>
</dbReference>
<gene>
    <name evidence="2" type="ORF">JR050_14305</name>
</gene>
<evidence type="ECO:0000313" key="2">
    <source>
        <dbReference type="EMBL" id="MBM6618838.1"/>
    </source>
</evidence>
<dbReference type="RefSeq" id="WP_204204181.1">
    <property type="nucleotide sequence ID" value="NZ_JAFELM010000035.1"/>
</dbReference>
<sequence>MSIITIQSINKGNWEEAIQLSVKEEQKSFVASNLYSIAEVQFLENFYAKGIYLDNIMVGFAMYGIDPDDQNFWISRLMVDEVYQGKGIGMEAIKLIIDDIKSINRYEIPYIMIGYNQSNEYARNAYKKAGFVESEIAPWGEQLARYKL</sequence>
<dbReference type="InterPro" id="IPR016181">
    <property type="entry name" value="Acyl_CoA_acyltransferase"/>
</dbReference>
<evidence type="ECO:0000313" key="3">
    <source>
        <dbReference type="Proteomes" id="UP001518925"/>
    </source>
</evidence>
<keyword evidence="3" id="KW-1185">Reference proteome</keyword>
<accession>A0ABS2DMY6</accession>
<proteinExistence type="predicted"/>
<dbReference type="Pfam" id="PF00583">
    <property type="entry name" value="Acetyltransf_1"/>
    <property type="match status" value="1"/>
</dbReference>
<dbReference type="Gene3D" id="3.40.630.30">
    <property type="match status" value="1"/>
</dbReference>
<dbReference type="PROSITE" id="PS51186">
    <property type="entry name" value="GNAT"/>
    <property type="match status" value="1"/>
</dbReference>
<evidence type="ECO:0000259" key="1">
    <source>
        <dbReference type="PROSITE" id="PS51186"/>
    </source>
</evidence>
<organism evidence="2 3">
    <name type="scientific">Bacillus suaedaesalsae</name>
    <dbReference type="NCBI Taxonomy" id="2810349"/>
    <lineage>
        <taxon>Bacteria</taxon>
        <taxon>Bacillati</taxon>
        <taxon>Bacillota</taxon>
        <taxon>Bacilli</taxon>
        <taxon>Bacillales</taxon>
        <taxon>Bacillaceae</taxon>
        <taxon>Bacillus</taxon>
    </lineage>
</organism>
<reference evidence="2 3" key="1">
    <citation type="submission" date="2021-02" db="EMBL/GenBank/DDBJ databases">
        <title>Bacillus sp. RD4P76, an endophyte from a halophyte.</title>
        <authorList>
            <person name="Sun J.-Q."/>
        </authorList>
    </citation>
    <scope>NUCLEOTIDE SEQUENCE [LARGE SCALE GENOMIC DNA]</scope>
    <source>
        <strain evidence="2 3">RD4P76</strain>
    </source>
</reference>
<dbReference type="Proteomes" id="UP001518925">
    <property type="component" value="Unassembled WGS sequence"/>
</dbReference>
<comment type="caution">
    <text evidence="2">The sequence shown here is derived from an EMBL/GenBank/DDBJ whole genome shotgun (WGS) entry which is preliminary data.</text>
</comment>
<dbReference type="SUPFAM" id="SSF55729">
    <property type="entry name" value="Acyl-CoA N-acyltransferases (Nat)"/>
    <property type="match status" value="1"/>
</dbReference>
<name>A0ABS2DMY6_9BACI</name>